<feature type="domain" description="HAMP" evidence="8">
    <location>
        <begin position="362"/>
        <end position="416"/>
    </location>
</feature>
<dbReference type="InterPro" id="IPR003660">
    <property type="entry name" value="HAMP_dom"/>
</dbReference>
<protein>
    <submittedName>
        <fullName evidence="9">Methyl-accepting chemotaxis protein</fullName>
    </submittedName>
</protein>
<dbReference type="PANTHER" id="PTHR32089:SF112">
    <property type="entry name" value="LYSOZYME-LIKE PROTEIN-RELATED"/>
    <property type="match status" value="1"/>
</dbReference>
<evidence type="ECO:0000256" key="3">
    <source>
        <dbReference type="ARBA" id="ARBA00029447"/>
    </source>
</evidence>
<dbReference type="Proteomes" id="UP001201549">
    <property type="component" value="Unassembled WGS sequence"/>
</dbReference>
<feature type="transmembrane region" description="Helical" evidence="6">
    <location>
        <begin position="342"/>
        <end position="364"/>
    </location>
</feature>
<dbReference type="InterPro" id="IPR004089">
    <property type="entry name" value="MCPsignal_dom"/>
</dbReference>
<dbReference type="SMART" id="SM00283">
    <property type="entry name" value="MA"/>
    <property type="match status" value="1"/>
</dbReference>
<evidence type="ECO:0000256" key="5">
    <source>
        <dbReference type="SAM" id="Coils"/>
    </source>
</evidence>
<evidence type="ECO:0000313" key="10">
    <source>
        <dbReference type="Proteomes" id="UP001201549"/>
    </source>
</evidence>
<keyword evidence="10" id="KW-1185">Reference proteome</keyword>
<dbReference type="PROSITE" id="PS50111">
    <property type="entry name" value="CHEMOTAXIS_TRANSDUC_2"/>
    <property type="match status" value="1"/>
</dbReference>
<name>A0ABT2FKN0_9GAMM</name>
<dbReference type="SMART" id="SM00304">
    <property type="entry name" value="HAMP"/>
    <property type="match status" value="1"/>
</dbReference>
<comment type="caution">
    <text evidence="9">The sequence shown here is derived from an EMBL/GenBank/DDBJ whole genome shotgun (WGS) entry which is preliminary data.</text>
</comment>
<dbReference type="Gene3D" id="1.10.287.950">
    <property type="entry name" value="Methyl-accepting chemotaxis protein"/>
    <property type="match status" value="1"/>
</dbReference>
<organism evidence="9 10">
    <name type="scientific">Shewanella electrica</name>
    <dbReference type="NCBI Taxonomy" id="515560"/>
    <lineage>
        <taxon>Bacteria</taxon>
        <taxon>Pseudomonadati</taxon>
        <taxon>Pseudomonadota</taxon>
        <taxon>Gammaproteobacteria</taxon>
        <taxon>Alteromonadales</taxon>
        <taxon>Shewanellaceae</taxon>
        <taxon>Shewanella</taxon>
    </lineage>
</organism>
<keyword evidence="6" id="KW-1133">Transmembrane helix</keyword>
<dbReference type="PANTHER" id="PTHR32089">
    <property type="entry name" value="METHYL-ACCEPTING CHEMOTAXIS PROTEIN MCPB"/>
    <property type="match status" value="1"/>
</dbReference>
<dbReference type="Pfam" id="PF00672">
    <property type="entry name" value="HAMP"/>
    <property type="match status" value="1"/>
</dbReference>
<dbReference type="CDD" id="cd06225">
    <property type="entry name" value="HAMP"/>
    <property type="match status" value="1"/>
</dbReference>
<keyword evidence="2 4" id="KW-0807">Transducer</keyword>
<dbReference type="RefSeq" id="WP_238895211.1">
    <property type="nucleotide sequence ID" value="NZ_JAKOGG010000003.1"/>
</dbReference>
<comment type="similarity">
    <text evidence="3">Belongs to the methyl-accepting chemotaxis (MCP) protein family.</text>
</comment>
<feature type="domain" description="Methyl-accepting transducer" evidence="7">
    <location>
        <begin position="421"/>
        <end position="657"/>
    </location>
</feature>
<keyword evidence="5" id="KW-0175">Coiled coil</keyword>
<proteinExistence type="inferred from homology"/>
<keyword evidence="6" id="KW-0812">Transmembrane</keyword>
<reference evidence="9 10" key="1">
    <citation type="submission" date="2022-02" db="EMBL/GenBank/DDBJ databases">
        <authorList>
            <person name="Zhuang L."/>
        </authorList>
    </citation>
    <scope>NUCLEOTIDE SEQUENCE [LARGE SCALE GENOMIC DNA]</scope>
    <source>
        <strain evidence="9 10">C32</strain>
    </source>
</reference>
<accession>A0ABT2FKN0</accession>
<dbReference type="EMBL" id="JAKOGG010000003">
    <property type="protein sequence ID" value="MCS4555799.1"/>
    <property type="molecule type" value="Genomic_DNA"/>
</dbReference>
<feature type="coiled-coil region" evidence="5">
    <location>
        <begin position="295"/>
        <end position="323"/>
    </location>
</feature>
<dbReference type="Gene3D" id="6.10.340.10">
    <property type="match status" value="1"/>
</dbReference>
<evidence type="ECO:0000259" key="7">
    <source>
        <dbReference type="PROSITE" id="PS50111"/>
    </source>
</evidence>
<evidence type="ECO:0000256" key="4">
    <source>
        <dbReference type="PROSITE-ProRule" id="PRU00284"/>
    </source>
</evidence>
<gene>
    <name evidence="9" type="ORF">L9G74_05055</name>
</gene>
<keyword evidence="6" id="KW-0472">Membrane</keyword>
<dbReference type="PROSITE" id="PS50885">
    <property type="entry name" value="HAMP"/>
    <property type="match status" value="1"/>
</dbReference>
<evidence type="ECO:0000256" key="6">
    <source>
        <dbReference type="SAM" id="Phobius"/>
    </source>
</evidence>
<dbReference type="Pfam" id="PF00015">
    <property type="entry name" value="MCPsignal"/>
    <property type="match status" value="1"/>
</dbReference>
<dbReference type="SUPFAM" id="SSF58104">
    <property type="entry name" value="Methyl-accepting chemotaxis protein (MCP) signaling domain"/>
    <property type="match status" value="1"/>
</dbReference>
<reference evidence="10" key="2">
    <citation type="submission" date="2023-07" db="EMBL/GenBank/DDBJ databases">
        <title>Shewanella mangrovi sp. nov., an acetaldehyde- degrading bacterium isolated from mangrove sediment.</title>
        <authorList>
            <person name="Liu Y."/>
        </authorList>
    </citation>
    <scope>NUCLEOTIDE SEQUENCE [LARGE SCALE GENOMIC DNA]</scope>
    <source>
        <strain evidence="10">C32</strain>
    </source>
</reference>
<comment type="subcellular location">
    <subcellularLocation>
        <location evidence="1">Membrane</location>
    </subcellularLocation>
</comment>
<sequence>MLRLSIRLLLMMLSATALTSVIVVAGMMFWMSNVAGSLSDSMTRFAGESEQLIDLGQDASKMLAETLKIGSASELQQLGAAPESQTYAEISQQQPQLTALLLQFNQSEQALYQLKQDLLKNRLAIADLSAKAEQQVEMVQTSAGSLLGKISLQDKREKRTLKRAYQQLPSNPDNEQWRVLTSSMMGFIEGDFDKVASAARKLTEAVAKLNTLTFALQSAPTESALLNLEKNTAAPLLSLVDDQLATLQSFAGEDADLLALVNTISKEKDELYQQLFGENSIKALRKSNIELQQQMQDDSLAIAKLAEQVRELSQQQVSQAQQQNSQAFNQANNTIQRLNSSSIVVCIVVIVLLALASVAITRFVTKPLDTITDALADIAQGEGDLTRRLSVSGVAEAVSMSQHFNNFISRLQDTILSVAEVERQLSNTVAATKEIAERSHQHIQRQSSETTSVAAAVEQLSQSFADSASAASQALAATQQAYDEAVAGQSTVTSSAKTVEQLADRIERGVAAMERLTETSRKVMTVLTVISDITEQTNLLALNAAIEAARAGDHGRGFAVVADEVRQLAGRTQASAKEITDILEVFNQDAQNTLKVMDEGRSQVHESVARSGDVAQAFSSINNNVLSIRDLNEHIASTTQSQNEAAHSAAQSVEQINVISEETRGTANEIKTSAEQLGVLSSNLHRALNRFRF</sequence>
<evidence type="ECO:0000313" key="9">
    <source>
        <dbReference type="EMBL" id="MCS4555799.1"/>
    </source>
</evidence>
<evidence type="ECO:0000256" key="2">
    <source>
        <dbReference type="ARBA" id="ARBA00023224"/>
    </source>
</evidence>
<evidence type="ECO:0000259" key="8">
    <source>
        <dbReference type="PROSITE" id="PS50885"/>
    </source>
</evidence>
<evidence type="ECO:0000256" key="1">
    <source>
        <dbReference type="ARBA" id="ARBA00004370"/>
    </source>
</evidence>